<evidence type="ECO:0008006" key="5">
    <source>
        <dbReference type="Google" id="ProtNLM"/>
    </source>
</evidence>
<dbReference type="STRING" id="45351.A7RVI3"/>
<dbReference type="GO" id="GO:0005737">
    <property type="term" value="C:cytoplasm"/>
    <property type="evidence" value="ECO:0000318"/>
    <property type="project" value="GO_Central"/>
</dbReference>
<keyword evidence="1" id="KW-0433">Leucine-rich repeat</keyword>
<dbReference type="eggNOG" id="KOG0531">
    <property type="taxonomic scope" value="Eukaryota"/>
</dbReference>
<keyword evidence="4" id="KW-1185">Reference proteome</keyword>
<dbReference type="PhylomeDB" id="A7RVI3"/>
<reference evidence="3 4" key="1">
    <citation type="journal article" date="2007" name="Science">
        <title>Sea anemone genome reveals ancestral eumetazoan gene repertoire and genomic organization.</title>
        <authorList>
            <person name="Putnam N.H."/>
            <person name="Srivastava M."/>
            <person name="Hellsten U."/>
            <person name="Dirks B."/>
            <person name="Chapman J."/>
            <person name="Salamov A."/>
            <person name="Terry A."/>
            <person name="Shapiro H."/>
            <person name="Lindquist E."/>
            <person name="Kapitonov V.V."/>
            <person name="Jurka J."/>
            <person name="Genikhovich G."/>
            <person name="Grigoriev I.V."/>
            <person name="Lucas S.M."/>
            <person name="Steele R.E."/>
            <person name="Finnerty J.R."/>
            <person name="Technau U."/>
            <person name="Martindale M.Q."/>
            <person name="Rokhsar D.S."/>
        </authorList>
    </citation>
    <scope>NUCLEOTIDE SEQUENCE [LARGE SCALE GENOMIC DNA]</scope>
    <source>
        <strain evidence="4">CH2 X CH6</strain>
    </source>
</reference>
<keyword evidence="2" id="KW-0677">Repeat</keyword>
<name>A7RVI3_NEMVE</name>
<dbReference type="InterPro" id="IPR032675">
    <property type="entry name" value="LRR_dom_sf"/>
</dbReference>
<evidence type="ECO:0000256" key="1">
    <source>
        <dbReference type="ARBA" id="ARBA00022614"/>
    </source>
</evidence>
<dbReference type="Proteomes" id="UP000001593">
    <property type="component" value="Unassembled WGS sequence"/>
</dbReference>
<protein>
    <recommendedName>
        <fullName evidence="5">Leucine-rich repeat-containing protein 51</fullName>
    </recommendedName>
</protein>
<dbReference type="AlphaFoldDB" id="A7RVI3"/>
<proteinExistence type="predicted"/>
<evidence type="ECO:0000313" key="4">
    <source>
        <dbReference type="Proteomes" id="UP000001593"/>
    </source>
</evidence>
<dbReference type="OMA" id="THQKANS"/>
<dbReference type="EMBL" id="DS469543">
    <property type="protein sequence ID" value="EDO44581.1"/>
    <property type="molecule type" value="Genomic_DNA"/>
</dbReference>
<dbReference type="InterPro" id="IPR001611">
    <property type="entry name" value="Leu-rich_rpt"/>
</dbReference>
<dbReference type="PROSITE" id="PS51450">
    <property type="entry name" value="LRR"/>
    <property type="match status" value="1"/>
</dbReference>
<dbReference type="HOGENOM" id="CLU_985413_0_0_1"/>
<sequence>MSELERRPVAVTAAFNSQLKSLCIKEFPCGFGQWRVPSDTIFGTTVKSMTSPEPTACYETVEDLQELAIKTPYNVDCTWSSEATTLREIAVKNPEKLTNSFVLSHFKSLRIVDKKVTEIDEGLLNFKNLQQLTLSANLISLVDSQRLPKCLKELELSANKISDISSLCRNPPPLIHLGLGYNQITSISGHMTPLAWRHLLSLDLSCNNLPDLYSTINTLKTLPKLRNLVMQGNPLAVSMKQYVEACLLIIYDSCEEKHVAWAVTVAAKFLVVIHIDNSYGDLQLVPGYRGYVIDSIRALTILDDTRISADEKHYFKGLSKLRGTG</sequence>
<accession>A7RVI3</accession>
<dbReference type="PANTHER" id="PTHR15454">
    <property type="entry name" value="NISCHARIN RELATED"/>
    <property type="match status" value="1"/>
</dbReference>
<dbReference type="SUPFAM" id="SSF52058">
    <property type="entry name" value="L domain-like"/>
    <property type="match status" value="1"/>
</dbReference>
<evidence type="ECO:0000313" key="3">
    <source>
        <dbReference type="EMBL" id="EDO44581.1"/>
    </source>
</evidence>
<dbReference type="Pfam" id="PF13516">
    <property type="entry name" value="LRR_6"/>
    <property type="match status" value="1"/>
</dbReference>
<organism evidence="3 4">
    <name type="scientific">Nematostella vectensis</name>
    <name type="common">Starlet sea anemone</name>
    <dbReference type="NCBI Taxonomy" id="45351"/>
    <lineage>
        <taxon>Eukaryota</taxon>
        <taxon>Metazoa</taxon>
        <taxon>Cnidaria</taxon>
        <taxon>Anthozoa</taxon>
        <taxon>Hexacorallia</taxon>
        <taxon>Actiniaria</taxon>
        <taxon>Edwardsiidae</taxon>
        <taxon>Nematostella</taxon>
    </lineage>
</organism>
<evidence type="ECO:0000256" key="2">
    <source>
        <dbReference type="ARBA" id="ARBA00022737"/>
    </source>
</evidence>
<dbReference type="Gene3D" id="3.80.10.10">
    <property type="entry name" value="Ribonuclease Inhibitor"/>
    <property type="match status" value="1"/>
</dbReference>
<dbReference type="PANTHER" id="PTHR15454:SF19">
    <property type="entry name" value="LEUCINE-RICH REPEAT-CONTAINING PROTEIN 51"/>
    <property type="match status" value="1"/>
</dbReference>
<dbReference type="InParanoid" id="A7RVI3"/>
<gene>
    <name evidence="3" type="ORF">NEMVEDRAFT_v1g94626</name>
</gene>